<dbReference type="InterPro" id="IPR036388">
    <property type="entry name" value="WH-like_DNA-bd_sf"/>
</dbReference>
<comment type="caution">
    <text evidence="2">The sequence shown here is derived from an EMBL/GenBank/DDBJ whole genome shotgun (WGS) entry which is preliminary data.</text>
</comment>
<dbReference type="SUPFAM" id="SSF88659">
    <property type="entry name" value="Sigma3 and sigma4 domains of RNA polymerase sigma factors"/>
    <property type="match status" value="1"/>
</dbReference>
<feature type="domain" description="RNA polymerase sigma factor 70 region 4 type 2" evidence="1">
    <location>
        <begin position="113"/>
        <end position="159"/>
    </location>
</feature>
<dbReference type="Pfam" id="PF08281">
    <property type="entry name" value="Sigma70_r4_2"/>
    <property type="match status" value="1"/>
</dbReference>
<dbReference type="EMBL" id="JAGIKV010000006">
    <property type="protein sequence ID" value="MBP2245293.1"/>
    <property type="molecule type" value="Genomic_DNA"/>
</dbReference>
<dbReference type="InterPro" id="IPR013324">
    <property type="entry name" value="RNA_pol_sigma_r3/r4-like"/>
</dbReference>
<dbReference type="CDD" id="cd06171">
    <property type="entry name" value="Sigma70_r4"/>
    <property type="match status" value="1"/>
</dbReference>
<dbReference type="InterPro" id="IPR013249">
    <property type="entry name" value="RNA_pol_sigma70_r4_t2"/>
</dbReference>
<accession>A0ABS4RQY4</accession>
<keyword evidence="3" id="KW-1185">Reference proteome</keyword>
<evidence type="ECO:0000259" key="1">
    <source>
        <dbReference type="Pfam" id="PF08281"/>
    </source>
</evidence>
<dbReference type="NCBIfam" id="NF005385">
    <property type="entry name" value="PRK06930.1"/>
    <property type="match status" value="1"/>
</dbReference>
<dbReference type="Gene3D" id="1.10.10.10">
    <property type="entry name" value="Winged helix-like DNA-binding domain superfamily/Winged helix DNA-binding domain"/>
    <property type="match status" value="1"/>
</dbReference>
<dbReference type="RefSeq" id="WP_211082054.1">
    <property type="nucleotide sequence ID" value="NZ_CBCSLC010000003.1"/>
</dbReference>
<dbReference type="Proteomes" id="UP000810207">
    <property type="component" value="Unassembled WGS sequence"/>
</dbReference>
<proteinExistence type="predicted"/>
<sequence length="179" mass="20111">MIMAQLSPEVSIDGFGEATVSSYKESRRIANRAYDRAKAHENESDKKLIAQMVSDCDYAIEWLSTGRRPGNKRGVERLAAYQREKLVDPLKMQAYVQQGHAGSSANLSDWQLFQIEDALSRLSPRERECYVMKHGDCHSFADIAMALNISKSAVQSYVKTAQHKISDDLQSSLFLGGYE</sequence>
<gene>
    <name evidence="2" type="ORF">J2Z28_001911</name>
</gene>
<organism evidence="2 3">
    <name type="scientific">Paenibacillus xylanexedens</name>
    <dbReference type="NCBI Taxonomy" id="528191"/>
    <lineage>
        <taxon>Bacteria</taxon>
        <taxon>Bacillati</taxon>
        <taxon>Bacillota</taxon>
        <taxon>Bacilli</taxon>
        <taxon>Bacillales</taxon>
        <taxon>Paenibacillaceae</taxon>
        <taxon>Paenibacillus</taxon>
    </lineage>
</organism>
<evidence type="ECO:0000313" key="3">
    <source>
        <dbReference type="Proteomes" id="UP000810207"/>
    </source>
</evidence>
<reference evidence="2 3" key="1">
    <citation type="submission" date="2021-03" db="EMBL/GenBank/DDBJ databases">
        <title>Genomic Encyclopedia of Type Strains, Phase IV (KMG-IV): sequencing the most valuable type-strain genomes for metagenomic binning, comparative biology and taxonomic classification.</title>
        <authorList>
            <person name="Goeker M."/>
        </authorList>
    </citation>
    <scope>NUCLEOTIDE SEQUENCE [LARGE SCALE GENOMIC DNA]</scope>
    <source>
        <strain evidence="2 3">DSM 21292</strain>
    </source>
</reference>
<name>A0ABS4RQY4_PAEXY</name>
<evidence type="ECO:0000313" key="2">
    <source>
        <dbReference type="EMBL" id="MBP2245293.1"/>
    </source>
</evidence>
<protein>
    <submittedName>
        <fullName evidence="2">RNA polymerase sigma-70 factor (ECF subfamily)</fullName>
    </submittedName>
</protein>